<sequence length="318" mass="34814">MSDQHKDPNKDPNIPDTTGHSWDGIEEYDNPLPRWWLWIFYATIVWGVIYTIAYPAWPLVNRATAGVLGFSTRAQVADQIAEAEMANAELNAQLASADLRTLTEDETLHSYAVNMGAAVYRAQCSQCHGSGAAGAVGFPNLIDDAWIWGGRIDEIAWTVAHGIRNEDSPDARWSQMPAFGADDLLSRDEINQVVQHVLAISGQDHDADLAAAGEEVFLDNCASCHGNEGMGSLMATREFQAEDPDGEYFPDDERTGAPNLTDAIWVFGGDEAAIYQSVYYSRFGVMPAWLDEFRQPGLTQAEVNAVAAYVHQLGGGEE</sequence>
<keyword evidence="8 19" id="KW-0679">Respiratory chain</keyword>
<protein>
    <recommendedName>
        <fullName evidence="19">Cbb3-type cytochrome c oxidase subunit</fullName>
    </recommendedName>
</protein>
<keyword evidence="5 19" id="KW-1003">Cell membrane</keyword>
<dbReference type="Pfam" id="PF00034">
    <property type="entry name" value="Cytochrom_C"/>
    <property type="match status" value="1"/>
</dbReference>
<evidence type="ECO:0000256" key="3">
    <source>
        <dbReference type="ARBA" id="ARBA00006113"/>
    </source>
</evidence>
<keyword evidence="16 19" id="KW-0408">Iron</keyword>
<feature type="binding site" description="covalent" evidence="21">
    <location>
        <position position="221"/>
    </location>
    <ligand>
        <name>heme c</name>
        <dbReference type="ChEBI" id="CHEBI:61717"/>
        <label>2</label>
    </ligand>
</feature>
<keyword evidence="14 24" id="KW-1133">Transmembrane helix</keyword>
<dbReference type="GO" id="GO:0020037">
    <property type="term" value="F:heme binding"/>
    <property type="evidence" value="ECO:0007669"/>
    <property type="project" value="InterPro"/>
</dbReference>
<feature type="domain" description="Cytochrome c" evidence="25">
    <location>
        <begin position="208"/>
        <end position="314"/>
    </location>
</feature>
<evidence type="ECO:0000256" key="9">
    <source>
        <dbReference type="ARBA" id="ARBA00022692"/>
    </source>
</evidence>
<keyword evidence="10 19" id="KW-0479">Metal-binding</keyword>
<keyword evidence="6 19" id="KW-0997">Cell inner membrane</keyword>
<dbReference type="PIRSF" id="PIRSF000006">
    <property type="entry name" value="Cbb3-Cox_fixP"/>
    <property type="match status" value="1"/>
</dbReference>
<feature type="binding site" description="axial binding residue" evidence="20">
    <location>
        <position position="128"/>
    </location>
    <ligand>
        <name>heme c</name>
        <dbReference type="ChEBI" id="CHEBI:61717"/>
        <label>1</label>
    </ligand>
    <ligandPart>
        <name>Fe</name>
        <dbReference type="ChEBI" id="CHEBI:18248"/>
    </ligandPart>
</feature>
<dbReference type="InterPro" id="IPR004678">
    <property type="entry name" value="Cyt_c_oxidase_cbb3_su3"/>
</dbReference>
<evidence type="ECO:0000256" key="7">
    <source>
        <dbReference type="ARBA" id="ARBA00022617"/>
    </source>
</evidence>
<dbReference type="PROSITE" id="PS51007">
    <property type="entry name" value="CYTC"/>
    <property type="match status" value="2"/>
</dbReference>
<keyword evidence="13 19" id="KW-0249">Electron transport</keyword>
<dbReference type="AlphaFoldDB" id="A0A3N2QRF8"/>
<evidence type="ECO:0000256" key="8">
    <source>
        <dbReference type="ARBA" id="ARBA00022660"/>
    </source>
</evidence>
<evidence type="ECO:0000256" key="6">
    <source>
        <dbReference type="ARBA" id="ARBA00022519"/>
    </source>
</evidence>
<dbReference type="NCBIfam" id="TIGR00782">
    <property type="entry name" value="ccoP"/>
    <property type="match status" value="1"/>
</dbReference>
<dbReference type="InterPro" id="IPR032858">
    <property type="entry name" value="CcoP_N"/>
</dbReference>
<comment type="similarity">
    <text evidence="3 19">Belongs to the CcoP / FixP family.</text>
</comment>
<dbReference type="InterPro" id="IPR038414">
    <property type="entry name" value="CcoP_N_sf"/>
</dbReference>
<feature type="region of interest" description="Disordered" evidence="23">
    <location>
        <begin position="1"/>
        <end position="22"/>
    </location>
</feature>
<evidence type="ECO:0000256" key="16">
    <source>
        <dbReference type="ARBA" id="ARBA00023004"/>
    </source>
</evidence>
<reference evidence="26 27" key="1">
    <citation type="submission" date="2018-10" db="EMBL/GenBank/DDBJ databases">
        <title>Histidinibacterium lentulum gen. nov., sp. nov., a marine bacterium from the culture broth of Picochlorum sp. 122.</title>
        <authorList>
            <person name="Wang G."/>
        </authorList>
    </citation>
    <scope>NUCLEOTIDE SEQUENCE [LARGE SCALE GENOMIC DNA]</scope>
    <source>
        <strain evidence="26 27">B17</strain>
    </source>
</reference>
<evidence type="ECO:0000313" key="27">
    <source>
        <dbReference type="Proteomes" id="UP000268016"/>
    </source>
</evidence>
<feature type="binding site" description="covalent" evidence="21">
    <location>
        <position position="124"/>
    </location>
    <ligand>
        <name>heme c</name>
        <dbReference type="ChEBI" id="CHEBI:61717"/>
        <label>1</label>
    </ligand>
</feature>
<evidence type="ECO:0000256" key="19">
    <source>
        <dbReference type="PIRNR" id="PIRNR000006"/>
    </source>
</evidence>
<evidence type="ECO:0000256" key="10">
    <source>
        <dbReference type="ARBA" id="ARBA00022723"/>
    </source>
</evidence>
<evidence type="ECO:0000256" key="21">
    <source>
        <dbReference type="PIRSR" id="PIRSR000006-2"/>
    </source>
</evidence>
<evidence type="ECO:0000313" key="26">
    <source>
        <dbReference type="EMBL" id="ROT97771.1"/>
    </source>
</evidence>
<dbReference type="GO" id="GO:0016491">
    <property type="term" value="F:oxidoreductase activity"/>
    <property type="evidence" value="ECO:0007669"/>
    <property type="project" value="UniProtKB-KW"/>
</dbReference>
<comment type="pathway">
    <text evidence="2 19">Energy metabolism; oxidative phosphorylation.</text>
</comment>
<feature type="binding site" description="covalent" evidence="21">
    <location>
        <position position="224"/>
    </location>
    <ligand>
        <name>heme c</name>
        <dbReference type="ChEBI" id="CHEBI:61717"/>
        <label>2</label>
    </ligand>
</feature>
<dbReference type="InterPro" id="IPR009056">
    <property type="entry name" value="Cyt_c-like_dom"/>
</dbReference>
<evidence type="ECO:0000256" key="24">
    <source>
        <dbReference type="SAM" id="Phobius"/>
    </source>
</evidence>
<keyword evidence="9 24" id="KW-0812">Transmembrane</keyword>
<accession>A0A3N2QRF8</accession>
<evidence type="ECO:0000256" key="18">
    <source>
        <dbReference type="ARBA" id="ARBA00023136"/>
    </source>
</evidence>
<feature type="binding site" description="axial binding residue" evidence="20">
    <location>
        <position position="176"/>
    </location>
    <ligand>
        <name>heme c</name>
        <dbReference type="ChEBI" id="CHEBI:61717"/>
        <label>2</label>
    </ligand>
    <ligandPart>
        <name>Fe</name>
        <dbReference type="ChEBI" id="CHEBI:18248"/>
    </ligandPart>
</feature>
<dbReference type="GO" id="GO:0005886">
    <property type="term" value="C:plasma membrane"/>
    <property type="evidence" value="ECO:0007669"/>
    <property type="project" value="UniProtKB-SubCell"/>
</dbReference>
<evidence type="ECO:0000256" key="15">
    <source>
        <dbReference type="ARBA" id="ARBA00023002"/>
    </source>
</evidence>
<dbReference type="GO" id="GO:1902600">
    <property type="term" value="P:proton transmembrane transport"/>
    <property type="evidence" value="ECO:0007669"/>
    <property type="project" value="UniProtKB-KW"/>
</dbReference>
<evidence type="ECO:0000256" key="1">
    <source>
        <dbReference type="ARBA" id="ARBA00004533"/>
    </source>
</evidence>
<organism evidence="26 27">
    <name type="scientific">Histidinibacterium lentulum</name>
    <dbReference type="NCBI Taxonomy" id="2480588"/>
    <lineage>
        <taxon>Bacteria</taxon>
        <taxon>Pseudomonadati</taxon>
        <taxon>Pseudomonadota</taxon>
        <taxon>Alphaproteobacteria</taxon>
        <taxon>Rhodobacterales</taxon>
        <taxon>Paracoccaceae</taxon>
        <taxon>Histidinibacterium</taxon>
    </lineage>
</organism>
<keyword evidence="12 19" id="KW-0375">Hydrogen ion transport</keyword>
<feature type="coiled-coil region" evidence="22">
    <location>
        <begin position="73"/>
        <end position="105"/>
    </location>
</feature>
<evidence type="ECO:0000256" key="2">
    <source>
        <dbReference type="ARBA" id="ARBA00004673"/>
    </source>
</evidence>
<name>A0A3N2QRF8_9RHOB</name>
<dbReference type="SUPFAM" id="SSF46626">
    <property type="entry name" value="Cytochrome c"/>
    <property type="match status" value="2"/>
</dbReference>
<comment type="subcellular location">
    <subcellularLocation>
        <location evidence="1 19">Cell inner membrane</location>
    </subcellularLocation>
</comment>
<proteinExistence type="inferred from homology"/>
<dbReference type="PANTHER" id="PTHR33751">
    <property type="entry name" value="CBB3-TYPE CYTOCHROME C OXIDASE SUBUNIT FIXP"/>
    <property type="match status" value="1"/>
</dbReference>
<evidence type="ECO:0000256" key="4">
    <source>
        <dbReference type="ARBA" id="ARBA00022448"/>
    </source>
</evidence>
<evidence type="ECO:0000256" key="22">
    <source>
        <dbReference type="SAM" id="Coils"/>
    </source>
</evidence>
<dbReference type="GO" id="GO:0006119">
    <property type="term" value="P:oxidative phosphorylation"/>
    <property type="evidence" value="ECO:0007669"/>
    <property type="project" value="UniProtKB-UniPathway"/>
</dbReference>
<comment type="subunit">
    <text evidence="19">Component of the cbb3-type cytochrome c oxidase.</text>
</comment>
<gene>
    <name evidence="26" type="primary">ccoP</name>
    <name evidence="26" type="ORF">EAT49_18380</name>
</gene>
<dbReference type="Gene3D" id="6.10.280.130">
    <property type="match status" value="1"/>
</dbReference>
<feature type="binding site" description="axial binding residue" evidence="20">
    <location>
        <position position="225"/>
    </location>
    <ligand>
        <name>heme c</name>
        <dbReference type="ChEBI" id="CHEBI:61717"/>
        <label>2</label>
    </ligand>
    <ligandPart>
        <name>Fe</name>
        <dbReference type="ChEBI" id="CHEBI:18248"/>
    </ligandPart>
</feature>
<feature type="compositionally biased region" description="Basic and acidic residues" evidence="23">
    <location>
        <begin position="1"/>
        <end position="10"/>
    </location>
</feature>
<dbReference type="Proteomes" id="UP000268016">
    <property type="component" value="Unassembled WGS sequence"/>
</dbReference>
<keyword evidence="11" id="KW-0677">Repeat</keyword>
<keyword evidence="4 19" id="KW-0813">Transport</keyword>
<dbReference type="OrthoDB" id="9811281at2"/>
<keyword evidence="27" id="KW-1185">Reference proteome</keyword>
<keyword evidence="15 19" id="KW-0560">Oxidoreductase</keyword>
<keyword evidence="7 19" id="KW-0349">Heme</keyword>
<keyword evidence="17 19" id="KW-0406">Ion transport</keyword>
<comment type="function">
    <text evidence="19">C-type cytochrome. Part of the cbb3-type cytochrome c oxidase complex.</text>
</comment>
<dbReference type="UniPathway" id="UPA00705"/>
<dbReference type="Gene3D" id="1.10.760.10">
    <property type="entry name" value="Cytochrome c-like domain"/>
    <property type="match status" value="2"/>
</dbReference>
<dbReference type="InterPro" id="IPR050597">
    <property type="entry name" value="Cytochrome_c_Oxidase_Subunit"/>
</dbReference>
<dbReference type="Pfam" id="PF14715">
    <property type="entry name" value="FixP_N"/>
    <property type="match status" value="1"/>
</dbReference>
<dbReference type="GO" id="GO:0009055">
    <property type="term" value="F:electron transfer activity"/>
    <property type="evidence" value="ECO:0007669"/>
    <property type="project" value="InterPro"/>
</dbReference>
<evidence type="ECO:0000256" key="14">
    <source>
        <dbReference type="ARBA" id="ARBA00022989"/>
    </source>
</evidence>
<dbReference type="Pfam" id="PF13442">
    <property type="entry name" value="Cytochrome_CBB3"/>
    <property type="match status" value="1"/>
</dbReference>
<evidence type="ECO:0000256" key="20">
    <source>
        <dbReference type="PIRSR" id="PIRSR000006-1"/>
    </source>
</evidence>
<comment type="caution">
    <text evidence="26">The sequence shown here is derived from an EMBL/GenBank/DDBJ whole genome shotgun (WGS) entry which is preliminary data.</text>
</comment>
<comment type="cofactor">
    <cofactor evidence="19 21">
        <name>heme c</name>
        <dbReference type="ChEBI" id="CHEBI:61717"/>
    </cofactor>
    <text evidence="19 21">Binds 2 heme C groups per subunit.</text>
</comment>
<feature type="domain" description="Cytochrome c" evidence="25">
    <location>
        <begin position="111"/>
        <end position="201"/>
    </location>
</feature>
<evidence type="ECO:0000256" key="11">
    <source>
        <dbReference type="ARBA" id="ARBA00022737"/>
    </source>
</evidence>
<evidence type="ECO:0000256" key="13">
    <source>
        <dbReference type="ARBA" id="ARBA00022982"/>
    </source>
</evidence>
<evidence type="ECO:0000256" key="23">
    <source>
        <dbReference type="SAM" id="MobiDB-lite"/>
    </source>
</evidence>
<dbReference type="InterPro" id="IPR036909">
    <property type="entry name" value="Cyt_c-like_dom_sf"/>
</dbReference>
<evidence type="ECO:0000259" key="25">
    <source>
        <dbReference type="PROSITE" id="PS51007"/>
    </source>
</evidence>
<keyword evidence="18 19" id="KW-0472">Membrane</keyword>
<feature type="binding site" description="covalent" evidence="21">
    <location>
        <position position="127"/>
    </location>
    <ligand>
        <name>heme c</name>
        <dbReference type="ChEBI" id="CHEBI:61717"/>
        <label>1</label>
    </ligand>
</feature>
<dbReference type="EMBL" id="RDRB01000011">
    <property type="protein sequence ID" value="ROT97771.1"/>
    <property type="molecule type" value="Genomic_DNA"/>
</dbReference>
<evidence type="ECO:0000256" key="12">
    <source>
        <dbReference type="ARBA" id="ARBA00022781"/>
    </source>
</evidence>
<dbReference type="PANTHER" id="PTHR33751:SF1">
    <property type="entry name" value="CBB3-TYPE CYTOCHROME C OXIDASE SUBUNIT FIXP"/>
    <property type="match status" value="1"/>
</dbReference>
<feature type="binding site" description="axial binding residue" evidence="20">
    <location>
        <position position="286"/>
    </location>
    <ligand>
        <name>heme c</name>
        <dbReference type="ChEBI" id="CHEBI:61717"/>
        <label>1</label>
    </ligand>
    <ligandPart>
        <name>Fe</name>
        <dbReference type="ChEBI" id="CHEBI:18248"/>
    </ligandPart>
</feature>
<feature type="transmembrane region" description="Helical" evidence="24">
    <location>
        <begin position="35"/>
        <end position="53"/>
    </location>
</feature>
<dbReference type="RefSeq" id="WP_123643778.1">
    <property type="nucleotide sequence ID" value="NZ_ML119091.1"/>
</dbReference>
<dbReference type="GO" id="GO:0046872">
    <property type="term" value="F:metal ion binding"/>
    <property type="evidence" value="ECO:0007669"/>
    <property type="project" value="UniProtKB-KW"/>
</dbReference>
<evidence type="ECO:0000256" key="5">
    <source>
        <dbReference type="ARBA" id="ARBA00022475"/>
    </source>
</evidence>
<evidence type="ECO:0000256" key="17">
    <source>
        <dbReference type="ARBA" id="ARBA00023065"/>
    </source>
</evidence>
<keyword evidence="22" id="KW-0175">Coiled coil</keyword>